<dbReference type="EMBL" id="JACGXL010000001">
    <property type="protein sequence ID" value="MBA8886632.1"/>
    <property type="molecule type" value="Genomic_DNA"/>
</dbReference>
<proteinExistence type="predicted"/>
<dbReference type="Proteomes" id="UP000550401">
    <property type="component" value="Unassembled WGS sequence"/>
</dbReference>
<keyword evidence="1" id="KW-0732">Signal</keyword>
<name>A0A839EY34_9GAMM</name>
<dbReference type="AlphaFoldDB" id="A0A839EY34"/>
<dbReference type="Pfam" id="PF17164">
    <property type="entry name" value="DUF5122"/>
    <property type="match status" value="3"/>
</dbReference>
<comment type="caution">
    <text evidence="2">The sequence shown here is derived from an EMBL/GenBank/DDBJ whole genome shotgun (WGS) entry which is preliminary data.</text>
</comment>
<gene>
    <name evidence="2" type="ORF">FHW12_000823</name>
</gene>
<evidence type="ECO:0000256" key="1">
    <source>
        <dbReference type="SAM" id="SignalP"/>
    </source>
</evidence>
<organism evidence="2 3">
    <name type="scientific">Dokdonella fugitiva</name>
    <dbReference type="NCBI Taxonomy" id="328517"/>
    <lineage>
        <taxon>Bacteria</taxon>
        <taxon>Pseudomonadati</taxon>
        <taxon>Pseudomonadota</taxon>
        <taxon>Gammaproteobacteria</taxon>
        <taxon>Lysobacterales</taxon>
        <taxon>Rhodanobacteraceae</taxon>
        <taxon>Dokdonella</taxon>
    </lineage>
</organism>
<feature type="signal peptide" evidence="1">
    <location>
        <begin position="1"/>
        <end position="30"/>
    </location>
</feature>
<reference evidence="2 3" key="1">
    <citation type="submission" date="2020-07" db="EMBL/GenBank/DDBJ databases">
        <title>Genomic Encyclopedia of Type Strains, Phase IV (KMG-V): Genome sequencing to study the core and pangenomes of soil and plant-associated prokaryotes.</title>
        <authorList>
            <person name="Whitman W."/>
        </authorList>
    </citation>
    <scope>NUCLEOTIDE SEQUENCE [LARGE SCALE GENOMIC DNA]</scope>
    <source>
        <strain evidence="2 3">RH2WT43</strain>
    </source>
</reference>
<dbReference type="NCBIfam" id="TIGR02608">
    <property type="entry name" value="delta_60_rpt"/>
    <property type="match status" value="3"/>
</dbReference>
<sequence length="504" mass="52125">MDAPFRFEPALRRFAIAAGFSLASMGNAVAQDGRFDTGFGANGRSYLLWGSAPAGAPVTDYAYASAVQPDGRVVLVGSISENDIYGGHRSIGVSRLLPDGSFDATFGDPVTPGQMVIHSSAFSSFAAYAVGLQSDGRILVVGEEFEFLSGSYMTAWRLTADGVLDAGYGNGGAASLARAANLGPDDRAWAVAIGNVRNGLPRDAALVAGSVRDGSGDGLRHGAVFMLDDAGAYVPAGSHLDVDGTRYYRVDLTSGSVAVASELYAFGACAEGVITRCYGAGYAVAGSPPRAIGVLVTLSTPDLPQEFLTSFAFDPATVNATPSVPTSVARDRRTGRVWVGGTVHPLGGTVDKMGVAAFLPSGPLDTSVLGGHGRAMIDFSIAPTFEGHAQANGIVVQRDGRVVLGGWFYWNTASDDARLAAVRIDAQATVDPTFGDFSASLPGVQAAQVPIGGLSAETRGMSLNFAGGEGLLLGGYTHDYSVPGAYYYTAFKLTGDLIFADDFD</sequence>
<protein>
    <submittedName>
        <fullName evidence="2">Putative delta-60 repeat protein</fullName>
    </submittedName>
</protein>
<evidence type="ECO:0000313" key="3">
    <source>
        <dbReference type="Proteomes" id="UP000550401"/>
    </source>
</evidence>
<dbReference type="InterPro" id="IPR013431">
    <property type="entry name" value="Delta_60_rpt"/>
</dbReference>
<keyword evidence="3" id="KW-1185">Reference proteome</keyword>
<dbReference type="RefSeq" id="WP_182529696.1">
    <property type="nucleotide sequence ID" value="NZ_JACGXL010000001.1"/>
</dbReference>
<feature type="chain" id="PRO_5032445040" evidence="1">
    <location>
        <begin position="31"/>
        <end position="504"/>
    </location>
</feature>
<evidence type="ECO:0000313" key="2">
    <source>
        <dbReference type="EMBL" id="MBA8886632.1"/>
    </source>
</evidence>
<accession>A0A839EY34</accession>
<dbReference type="Gene3D" id="2.80.10.50">
    <property type="match status" value="1"/>
</dbReference>